<dbReference type="Gene3D" id="3.40.50.2300">
    <property type="match status" value="2"/>
</dbReference>
<keyword evidence="2" id="KW-0732">Signal</keyword>
<organism evidence="3 4">
    <name type="scientific">Martelella alba</name>
    <dbReference type="NCBI Taxonomy" id="2590451"/>
    <lineage>
        <taxon>Bacteria</taxon>
        <taxon>Pseudomonadati</taxon>
        <taxon>Pseudomonadota</taxon>
        <taxon>Alphaproteobacteria</taxon>
        <taxon>Hyphomicrobiales</taxon>
        <taxon>Aurantimonadaceae</taxon>
        <taxon>Martelella</taxon>
    </lineage>
</organism>
<feature type="signal peptide" evidence="2">
    <location>
        <begin position="1"/>
        <end position="19"/>
    </location>
</feature>
<dbReference type="InterPro" id="IPR028082">
    <property type="entry name" value="Peripla_BP_I"/>
</dbReference>
<reference evidence="3 4" key="1">
    <citation type="submission" date="2019-06" db="EMBL/GenBank/DDBJ databases">
        <authorList>
            <person name="Li M."/>
        </authorList>
    </citation>
    <scope>NUCLEOTIDE SEQUENCE [LARGE SCALE GENOMIC DNA]</scope>
    <source>
        <strain evidence="3 4">BGMRC2036</strain>
    </source>
</reference>
<dbReference type="EMBL" id="VHLG01000012">
    <property type="protein sequence ID" value="TPW28509.1"/>
    <property type="molecule type" value="Genomic_DNA"/>
</dbReference>
<name>A0A506U7B7_9HYPH</name>
<dbReference type="Proteomes" id="UP000318801">
    <property type="component" value="Unassembled WGS sequence"/>
</dbReference>
<dbReference type="RefSeq" id="WP_141150227.1">
    <property type="nucleotide sequence ID" value="NZ_VHLG01000012.1"/>
</dbReference>
<dbReference type="AlphaFoldDB" id="A0A506U7B7"/>
<accession>A0A506U7B7</accession>
<protein>
    <submittedName>
        <fullName evidence="3">Amidase</fullName>
    </submittedName>
</protein>
<comment type="caution">
    <text evidence="3">The sequence shown here is derived from an EMBL/GenBank/DDBJ whole genome shotgun (WGS) entry which is preliminary data.</text>
</comment>
<dbReference type="Pfam" id="PF13433">
    <property type="entry name" value="Peripla_BP_5"/>
    <property type="match status" value="1"/>
</dbReference>
<dbReference type="OrthoDB" id="9802022at2"/>
<proteinExistence type="predicted"/>
<dbReference type="PANTHER" id="PTHR47628:SF1">
    <property type="entry name" value="ALIPHATIC AMIDASE EXPRESSION-REGULATING PROTEIN"/>
    <property type="match status" value="1"/>
</dbReference>
<evidence type="ECO:0000313" key="3">
    <source>
        <dbReference type="EMBL" id="TPW28509.1"/>
    </source>
</evidence>
<gene>
    <name evidence="3" type="ORF">FJU08_17005</name>
</gene>
<dbReference type="SUPFAM" id="SSF53822">
    <property type="entry name" value="Periplasmic binding protein-like I"/>
    <property type="match status" value="1"/>
</dbReference>
<sequence length="392" mass="41799">MAIPVYPVTLLFSTSGAYAALGREALAGGLAAIADINADDSLAIRLEPHIADPGGSDTLYATLAEAEIRTGARHVVGTITSSSRKEVIPVVERHAGLLWYAFPYEGYEASDRTLYVGACPNQHLLPLFAHVLPRYGSRVFIVGSNYIWGWEVARIARELVEAKGGTILAERYLPLGIQTTEHLIAEIIDKRPDFILSNLVGESQSAFVRAYAALGRDNADFAPKNRPVISCNLTDVDLEALGGDGAGHITAAPYFDALDTAENRAFKARMSERLGAAKTISSPFASVYSATAILGQAIAEAGSDDPSVIREIVTARQFSTPIGPISISRKTLHAALPYHLAEAGTDGRFSIFASSEAAIPADPYLASPAARAALNPPPDRDSDWTGRLTVIK</sequence>
<dbReference type="PANTHER" id="PTHR47628">
    <property type="match status" value="1"/>
</dbReference>
<evidence type="ECO:0000256" key="2">
    <source>
        <dbReference type="SAM" id="SignalP"/>
    </source>
</evidence>
<feature type="region of interest" description="Disordered" evidence="1">
    <location>
        <begin position="371"/>
        <end position="392"/>
    </location>
</feature>
<feature type="chain" id="PRO_5021408342" evidence="2">
    <location>
        <begin position="20"/>
        <end position="392"/>
    </location>
</feature>
<evidence type="ECO:0000256" key="1">
    <source>
        <dbReference type="SAM" id="MobiDB-lite"/>
    </source>
</evidence>
<evidence type="ECO:0000313" key="4">
    <source>
        <dbReference type="Proteomes" id="UP000318801"/>
    </source>
</evidence>
<keyword evidence="4" id="KW-1185">Reference proteome</keyword>